<name>A0A061H348_9BASI</name>
<evidence type="ECO:0000256" key="4">
    <source>
        <dbReference type="ARBA" id="ARBA00022737"/>
    </source>
</evidence>
<dbReference type="GeneID" id="19320289"/>
<feature type="compositionally biased region" description="Basic residues" evidence="6">
    <location>
        <begin position="583"/>
        <end position="596"/>
    </location>
</feature>
<dbReference type="KEGG" id="pfp:PFL1_06210"/>
<feature type="region of interest" description="Disordered" evidence="6">
    <location>
        <begin position="328"/>
        <end position="377"/>
    </location>
</feature>
<dbReference type="Proteomes" id="UP000053664">
    <property type="component" value="Unassembled WGS sequence"/>
</dbReference>
<keyword evidence="4" id="KW-0677">Repeat</keyword>
<reference evidence="7 8" key="1">
    <citation type="journal article" date="2013" name="Plant Cell">
        <title>The transition from a phytopathogenic smut ancestor to an anamorphic biocontrol agent deciphered by comparative whole-genome analysis.</title>
        <authorList>
            <person name="Lefebvre F."/>
            <person name="Joly D.L."/>
            <person name="Labbe C."/>
            <person name="Teichmann B."/>
            <person name="Linning R."/>
            <person name="Belzile F."/>
            <person name="Bakkeren G."/>
            <person name="Belanger R.R."/>
        </authorList>
    </citation>
    <scope>NUCLEOTIDE SEQUENCE [LARGE SCALE GENOMIC DNA]</scope>
    <source>
        <strain evidence="7 8">PF-1</strain>
    </source>
</reference>
<dbReference type="InterPro" id="IPR028884">
    <property type="entry name" value="Trm82"/>
</dbReference>
<evidence type="ECO:0000256" key="5">
    <source>
        <dbReference type="ARBA" id="ARBA00023242"/>
    </source>
</evidence>
<comment type="subcellular location">
    <subcellularLocation>
        <location evidence="1">Nucleus</location>
    </subcellularLocation>
</comment>
<dbReference type="GO" id="GO:0006400">
    <property type="term" value="P:tRNA modification"/>
    <property type="evidence" value="ECO:0007669"/>
    <property type="project" value="TreeGrafter"/>
</dbReference>
<protein>
    <submittedName>
        <fullName evidence="7">Uncharacterized protein</fullName>
    </submittedName>
</protein>
<dbReference type="InterPro" id="IPR001680">
    <property type="entry name" value="WD40_rpt"/>
</dbReference>
<evidence type="ECO:0000256" key="3">
    <source>
        <dbReference type="ARBA" id="ARBA00022694"/>
    </source>
</evidence>
<dbReference type="EMBL" id="KE361646">
    <property type="protein sequence ID" value="EPQ26275.1"/>
    <property type="molecule type" value="Genomic_DNA"/>
</dbReference>
<feature type="region of interest" description="Disordered" evidence="6">
    <location>
        <begin position="156"/>
        <end position="189"/>
    </location>
</feature>
<accession>A0A061H348</accession>
<feature type="compositionally biased region" description="Basic residues" evidence="6">
    <location>
        <begin position="345"/>
        <end position="355"/>
    </location>
</feature>
<dbReference type="GO" id="GO:0005829">
    <property type="term" value="C:cytosol"/>
    <property type="evidence" value="ECO:0007669"/>
    <property type="project" value="TreeGrafter"/>
</dbReference>
<dbReference type="SUPFAM" id="SSF50978">
    <property type="entry name" value="WD40 repeat-like"/>
    <property type="match status" value="1"/>
</dbReference>
<dbReference type="InterPro" id="IPR015943">
    <property type="entry name" value="WD40/YVTN_repeat-like_dom_sf"/>
</dbReference>
<dbReference type="GO" id="GO:0005634">
    <property type="term" value="C:nucleus"/>
    <property type="evidence" value="ECO:0007669"/>
    <property type="project" value="UniProtKB-SubCell"/>
</dbReference>
<sequence>MATTVPFHFVASAHTSDLLALLSANAIHLVSPSHPSIHTTLPASVVVPQPKKPDHSDALTSAPSPPIAFPRIAAFSRSDRYLALTGDDKILRVFRVQADDAASPFAGLAQGKEVLIKALPKRAAILQWLQPADGQDAEELVVVDKFGDLRSFQVSPSTTAAQSAAPPPAETSGAKDDEAHDDMDRPTDPSMRILLGHVSMITDIAFTPQPSKSSQPRFLITSDRDEHIRISRWGPRRAAHIIERFLLGSTSFVGSLCIVEDRTADDAGNGGNGRYKLISSDGGKALRVWSLPEADSDASPASATTPSSKACLAVNSIEAAIAPHVVAREREEKRRENLGYNPGGKKNRPANKRKKVEGQDGSATAEAAQPEAETDKEPNVYEYNTETAPTKAITAVRQFDDSTGKAWLLITVEGSTAFFHVPLSAVLAPASEPRDLSDQVRATTLPAPILDLCRQSTSTEDCTLWATLDTRSEFQPRDSTAPPPALQRLVFNASACAFEVQPLAPLPLTETPIEPFVLSALSLYPALTNWPKVDAPSSAEMLASRIQRKGRPANGLLGEAGGDAETEVGAEAGAEVDGERSNKMVKRMQQGRRAKGREKNRADLGLSGGAQA</sequence>
<evidence type="ECO:0000256" key="6">
    <source>
        <dbReference type="SAM" id="MobiDB-lite"/>
    </source>
</evidence>
<evidence type="ECO:0000256" key="2">
    <source>
        <dbReference type="ARBA" id="ARBA00022574"/>
    </source>
</evidence>
<dbReference type="GO" id="GO:0036265">
    <property type="term" value="P:RNA (guanine-N7)-methylation"/>
    <property type="evidence" value="ECO:0007669"/>
    <property type="project" value="InterPro"/>
</dbReference>
<dbReference type="RefSeq" id="XP_007881940.1">
    <property type="nucleotide sequence ID" value="XM_007883749.1"/>
</dbReference>
<evidence type="ECO:0000313" key="7">
    <source>
        <dbReference type="EMBL" id="EPQ26275.1"/>
    </source>
</evidence>
<dbReference type="Gene3D" id="2.130.10.10">
    <property type="entry name" value="YVTN repeat-like/Quinoprotein amine dehydrogenase"/>
    <property type="match status" value="1"/>
</dbReference>
<keyword evidence="3" id="KW-0819">tRNA processing</keyword>
<feature type="compositionally biased region" description="Basic and acidic residues" evidence="6">
    <location>
        <begin position="328"/>
        <end position="337"/>
    </location>
</feature>
<dbReference type="PANTHER" id="PTHR16288">
    <property type="entry name" value="WD40 REPEAT PROTEIN 4"/>
    <property type="match status" value="1"/>
</dbReference>
<feature type="compositionally biased region" description="Basic and acidic residues" evidence="6">
    <location>
        <begin position="173"/>
        <end position="187"/>
    </location>
</feature>
<evidence type="ECO:0000256" key="1">
    <source>
        <dbReference type="ARBA" id="ARBA00004123"/>
    </source>
</evidence>
<keyword evidence="5" id="KW-0539">Nucleus</keyword>
<proteinExistence type="predicted"/>
<dbReference type="PANTHER" id="PTHR16288:SF0">
    <property type="entry name" value="TRNA (GUANINE-N(7)-)-METHYLTRANSFERASE NON-CATALYTIC SUBUNIT WDR4"/>
    <property type="match status" value="1"/>
</dbReference>
<dbReference type="eggNOG" id="KOG3914">
    <property type="taxonomic scope" value="Eukaryota"/>
</dbReference>
<dbReference type="AlphaFoldDB" id="A0A061H348"/>
<dbReference type="OrthoDB" id="339900at2759"/>
<evidence type="ECO:0000313" key="8">
    <source>
        <dbReference type="Proteomes" id="UP000053664"/>
    </source>
</evidence>
<dbReference type="InterPro" id="IPR036322">
    <property type="entry name" value="WD40_repeat_dom_sf"/>
</dbReference>
<dbReference type="GO" id="GO:0043527">
    <property type="term" value="C:tRNA methyltransferase complex"/>
    <property type="evidence" value="ECO:0007669"/>
    <property type="project" value="TreeGrafter"/>
</dbReference>
<keyword evidence="2" id="KW-0853">WD repeat</keyword>
<gene>
    <name evidence="7" type="ORF">PFL1_06210</name>
</gene>
<organism evidence="7 8">
    <name type="scientific">Pseudozyma flocculosa PF-1</name>
    <dbReference type="NCBI Taxonomy" id="1277687"/>
    <lineage>
        <taxon>Eukaryota</taxon>
        <taxon>Fungi</taxon>
        <taxon>Dikarya</taxon>
        <taxon>Basidiomycota</taxon>
        <taxon>Ustilaginomycotina</taxon>
        <taxon>Ustilaginomycetes</taxon>
        <taxon>Ustilaginales</taxon>
        <taxon>Ustilaginaceae</taxon>
        <taxon>Pseudozyma</taxon>
    </lineage>
</organism>
<dbReference type="SMART" id="SM00320">
    <property type="entry name" value="WD40"/>
    <property type="match status" value="2"/>
</dbReference>
<dbReference type="HOGENOM" id="CLU_446267_0_0_1"/>
<feature type="region of interest" description="Disordered" evidence="6">
    <location>
        <begin position="552"/>
        <end position="612"/>
    </location>
</feature>